<dbReference type="AlphaFoldDB" id="X0TKT4"/>
<reference evidence="1" key="1">
    <citation type="journal article" date="2014" name="Front. Microbiol.">
        <title>High frequency of phylogenetically diverse reductive dehalogenase-homologous genes in deep subseafloor sedimentary metagenomes.</title>
        <authorList>
            <person name="Kawai M."/>
            <person name="Futagami T."/>
            <person name="Toyoda A."/>
            <person name="Takaki Y."/>
            <person name="Nishi S."/>
            <person name="Hori S."/>
            <person name="Arai W."/>
            <person name="Tsubouchi T."/>
            <person name="Morono Y."/>
            <person name="Uchiyama I."/>
            <person name="Ito T."/>
            <person name="Fujiyama A."/>
            <person name="Inagaki F."/>
            <person name="Takami H."/>
        </authorList>
    </citation>
    <scope>NUCLEOTIDE SEQUENCE</scope>
    <source>
        <strain evidence="1">Expedition CK06-06</strain>
    </source>
</reference>
<sequence length="338" mass="37557">VPYIVPLFVQGFAKASLRFKTNDIELLCQLPAERKDPAFVMDRHGRIVASEGNTKRFFKRYNVQKIDELFGGHEVKTILGSAERTPDDPSLEPLELYSEIAGKWYQAKTRVGAGNHILVWLDEISSRKAKDVSLSAIRRFSREVVNAINELAVKNDIYDRLALLILREGYQGVFITREDEEGNLSGYAFKSKPDGLIKSKLIQVPENSSAPIWASRKAECDINGCVASATKAQSMPQAEFENKHPFDESVKAFLGFAITNYINYAEGDVSIIAFNKQGGIKKIDSDVINTVVNTARSVTHLIDLAIGNNRMLSALEVAEEVQQNLLPKNVPAISSLDI</sequence>
<dbReference type="EMBL" id="BARS01009582">
    <property type="protein sequence ID" value="GAF76695.1"/>
    <property type="molecule type" value="Genomic_DNA"/>
</dbReference>
<gene>
    <name evidence="1" type="ORF">S01H1_17994</name>
</gene>
<feature type="non-terminal residue" evidence="1">
    <location>
        <position position="338"/>
    </location>
</feature>
<protein>
    <submittedName>
        <fullName evidence="1">Uncharacterized protein</fullName>
    </submittedName>
</protein>
<organism evidence="1">
    <name type="scientific">marine sediment metagenome</name>
    <dbReference type="NCBI Taxonomy" id="412755"/>
    <lineage>
        <taxon>unclassified sequences</taxon>
        <taxon>metagenomes</taxon>
        <taxon>ecological metagenomes</taxon>
    </lineage>
</organism>
<feature type="non-terminal residue" evidence="1">
    <location>
        <position position="1"/>
    </location>
</feature>
<proteinExistence type="predicted"/>
<accession>X0TKT4</accession>
<evidence type="ECO:0000313" key="1">
    <source>
        <dbReference type="EMBL" id="GAF76695.1"/>
    </source>
</evidence>
<name>X0TKT4_9ZZZZ</name>
<comment type="caution">
    <text evidence="1">The sequence shown here is derived from an EMBL/GenBank/DDBJ whole genome shotgun (WGS) entry which is preliminary data.</text>
</comment>